<evidence type="ECO:0000313" key="2">
    <source>
        <dbReference type="Proteomes" id="UP000023152"/>
    </source>
</evidence>
<proteinExistence type="predicted"/>
<reference evidence="1 2" key="1">
    <citation type="journal article" date="2013" name="Curr. Biol.">
        <title>The Genome of the Foraminiferan Reticulomyxa filosa.</title>
        <authorList>
            <person name="Glockner G."/>
            <person name="Hulsmann N."/>
            <person name="Schleicher M."/>
            <person name="Noegel A.A."/>
            <person name="Eichinger L."/>
            <person name="Gallinger C."/>
            <person name="Pawlowski J."/>
            <person name="Sierra R."/>
            <person name="Euteneuer U."/>
            <person name="Pillet L."/>
            <person name="Moustafa A."/>
            <person name="Platzer M."/>
            <person name="Groth M."/>
            <person name="Szafranski K."/>
            <person name="Schliwa M."/>
        </authorList>
    </citation>
    <scope>NUCLEOTIDE SEQUENCE [LARGE SCALE GENOMIC DNA]</scope>
</reference>
<accession>X6NW40</accession>
<keyword evidence="2" id="KW-1185">Reference proteome</keyword>
<dbReference type="Proteomes" id="UP000023152">
    <property type="component" value="Unassembled WGS sequence"/>
</dbReference>
<gene>
    <name evidence="1" type="ORF">RFI_07639</name>
</gene>
<sequence length="132" mass="15098">MLAFNANKNTPSIGALLRCMPVDIDFWNCRDSDGRNALACAFHQRYDLIKILEEIPKTLSDEEWFWKSFAENTTKIGVCCFRKSEKSSFGMKNTDTFGFGKGKKYNNTGGSPQKYRKSLISACFYVCTIKKY</sequence>
<name>X6NW40_RETFI</name>
<dbReference type="AlphaFoldDB" id="X6NW40"/>
<comment type="caution">
    <text evidence="1">The sequence shown here is derived from an EMBL/GenBank/DDBJ whole genome shotgun (WGS) entry which is preliminary data.</text>
</comment>
<organism evidence="1 2">
    <name type="scientific">Reticulomyxa filosa</name>
    <dbReference type="NCBI Taxonomy" id="46433"/>
    <lineage>
        <taxon>Eukaryota</taxon>
        <taxon>Sar</taxon>
        <taxon>Rhizaria</taxon>
        <taxon>Retaria</taxon>
        <taxon>Foraminifera</taxon>
        <taxon>Monothalamids</taxon>
        <taxon>Reticulomyxidae</taxon>
        <taxon>Reticulomyxa</taxon>
    </lineage>
</organism>
<dbReference type="EMBL" id="ASPP01006036">
    <property type="protein sequence ID" value="ETO29487.1"/>
    <property type="molecule type" value="Genomic_DNA"/>
</dbReference>
<evidence type="ECO:0000313" key="1">
    <source>
        <dbReference type="EMBL" id="ETO29487.1"/>
    </source>
</evidence>
<protein>
    <submittedName>
        <fullName evidence="1">Uncharacterized protein</fullName>
    </submittedName>
</protein>